<organism evidence="2">
    <name type="scientific">Oryza meridionalis</name>
    <dbReference type="NCBI Taxonomy" id="40149"/>
    <lineage>
        <taxon>Eukaryota</taxon>
        <taxon>Viridiplantae</taxon>
        <taxon>Streptophyta</taxon>
        <taxon>Embryophyta</taxon>
        <taxon>Tracheophyta</taxon>
        <taxon>Spermatophyta</taxon>
        <taxon>Magnoliopsida</taxon>
        <taxon>Liliopsida</taxon>
        <taxon>Poales</taxon>
        <taxon>Poaceae</taxon>
        <taxon>BOP clade</taxon>
        <taxon>Oryzoideae</taxon>
        <taxon>Oryzeae</taxon>
        <taxon>Oryzinae</taxon>
        <taxon>Oryza</taxon>
    </lineage>
</organism>
<reference evidence="2" key="1">
    <citation type="submission" date="2015-04" db="UniProtKB">
        <authorList>
            <consortium name="EnsemblPlants"/>
        </authorList>
    </citation>
    <scope>IDENTIFICATION</scope>
</reference>
<proteinExistence type="predicted"/>
<dbReference type="PANTHER" id="PTHR34397">
    <property type="entry name" value="OS05G0237600 PROTEIN"/>
    <property type="match status" value="1"/>
</dbReference>
<keyword evidence="3" id="KW-1185">Reference proteome</keyword>
<evidence type="ECO:0000313" key="2">
    <source>
        <dbReference type="EnsemblPlants" id="OMERI05G07070.1"/>
    </source>
</evidence>
<dbReference type="AlphaFoldDB" id="A0A0E0DNK4"/>
<protein>
    <submittedName>
        <fullName evidence="2">Uncharacterized protein</fullName>
    </submittedName>
</protein>
<feature type="compositionally biased region" description="Low complexity" evidence="1">
    <location>
        <begin position="179"/>
        <end position="199"/>
    </location>
</feature>
<feature type="compositionally biased region" description="Basic and acidic residues" evidence="1">
    <location>
        <begin position="140"/>
        <end position="168"/>
    </location>
</feature>
<accession>A0A0E0DNK4</accession>
<sequence>MAPCQSTCPPPRIDAIRGARRPHVTTAIGTKNTKGRGQGKFWASLGKNGTSTSSAGSDIIVPLDNIAVVHDWLRNLLNGLLGVVLLPVRVYGKMMWRSDRLESQNRLQISQKKDGELSPFESILTLAEKSVATSKRRKESSKPKNKKNDEHKDNNDNGTDKPNNDHNNGRHGRRPAPAPATLLSPASPSPERLPAKTAAARTAAAGLLLPRWRRMAGDQPRLGGAQIQAPWMDPDRERLASAGGGAGEAAGSGRGEDLAAAAELEEKRRRGEHVGGVVTVATDGFGALLGGRLPVRRREVELQLGKAVELPSPVIDGAPSRLAR</sequence>
<dbReference type="HOGENOM" id="CLU_858892_0_0_1"/>
<evidence type="ECO:0000313" key="3">
    <source>
        <dbReference type="Proteomes" id="UP000008021"/>
    </source>
</evidence>
<feature type="region of interest" description="Disordered" evidence="1">
    <location>
        <begin position="239"/>
        <end position="271"/>
    </location>
</feature>
<dbReference type="EnsemblPlants" id="OMERI05G07070.1">
    <property type="protein sequence ID" value="OMERI05G07070.1"/>
    <property type="gene ID" value="OMERI05G07070"/>
</dbReference>
<evidence type="ECO:0000256" key="1">
    <source>
        <dbReference type="SAM" id="MobiDB-lite"/>
    </source>
</evidence>
<reference evidence="2" key="2">
    <citation type="submission" date="2018-05" db="EMBL/GenBank/DDBJ databases">
        <title>OmerRS3 (Oryza meridionalis Reference Sequence Version 3).</title>
        <authorList>
            <person name="Zhang J."/>
            <person name="Kudrna D."/>
            <person name="Lee S."/>
            <person name="Talag J."/>
            <person name="Welchert J."/>
            <person name="Wing R.A."/>
        </authorList>
    </citation>
    <scope>NUCLEOTIDE SEQUENCE [LARGE SCALE GENOMIC DNA]</scope>
    <source>
        <strain evidence="2">cv. OR44</strain>
    </source>
</reference>
<feature type="region of interest" description="Disordered" evidence="1">
    <location>
        <begin position="130"/>
        <end position="199"/>
    </location>
</feature>
<name>A0A0E0DNK4_9ORYZ</name>
<feature type="compositionally biased region" description="Gly residues" evidence="1">
    <location>
        <begin position="242"/>
        <end position="253"/>
    </location>
</feature>
<dbReference type="PANTHER" id="PTHR34397:SF22">
    <property type="entry name" value="OS05G0237600 PROTEIN"/>
    <property type="match status" value="1"/>
</dbReference>
<dbReference type="Proteomes" id="UP000008021">
    <property type="component" value="Chromosome 5"/>
</dbReference>
<feature type="region of interest" description="Disordered" evidence="1">
    <location>
        <begin position="1"/>
        <end position="23"/>
    </location>
</feature>
<dbReference type="Gramene" id="OMERI05G07070.1">
    <property type="protein sequence ID" value="OMERI05G07070.1"/>
    <property type="gene ID" value="OMERI05G07070"/>
</dbReference>